<sequence length="70" mass="7976">MRGASWWSARTRSLDKPATRGTVDPGGKETLRYEHHRDPQETFGYAREIWPAKQPAPRLPALTMLSKPES</sequence>
<reference evidence="2" key="1">
    <citation type="submission" date="2023-03" db="EMBL/GenBank/DDBJ databases">
        <title>Edaphobacter sp.</title>
        <authorList>
            <person name="Huber K.J."/>
            <person name="Papendorf J."/>
            <person name="Pilke C."/>
            <person name="Bunk B."/>
            <person name="Sproeer C."/>
            <person name="Pester M."/>
        </authorList>
    </citation>
    <scope>NUCLEOTIDE SEQUENCE</scope>
    <source>
        <strain evidence="2">DSM 109920</strain>
    </source>
</reference>
<gene>
    <name evidence="2" type="ORF">P8936_12245</name>
</gene>
<accession>A0AAU7D4I7</accession>
<dbReference type="AlphaFoldDB" id="A0AAU7D4I7"/>
<dbReference type="EMBL" id="CP121195">
    <property type="protein sequence ID" value="XBH12460.1"/>
    <property type="molecule type" value="Genomic_DNA"/>
</dbReference>
<feature type="region of interest" description="Disordered" evidence="1">
    <location>
        <begin position="1"/>
        <end position="30"/>
    </location>
</feature>
<organism evidence="2">
    <name type="scientific">Edaphobacter paludis</name>
    <dbReference type="NCBI Taxonomy" id="3035702"/>
    <lineage>
        <taxon>Bacteria</taxon>
        <taxon>Pseudomonadati</taxon>
        <taxon>Acidobacteriota</taxon>
        <taxon>Terriglobia</taxon>
        <taxon>Terriglobales</taxon>
        <taxon>Acidobacteriaceae</taxon>
        <taxon>Edaphobacter</taxon>
    </lineage>
</organism>
<evidence type="ECO:0000313" key="2">
    <source>
        <dbReference type="EMBL" id="XBH12460.1"/>
    </source>
</evidence>
<proteinExistence type="predicted"/>
<name>A0AAU7D4I7_9BACT</name>
<dbReference type="RefSeq" id="WP_348269481.1">
    <property type="nucleotide sequence ID" value="NZ_CP121195.1"/>
</dbReference>
<protein>
    <submittedName>
        <fullName evidence="2">Uncharacterized protein</fullName>
    </submittedName>
</protein>
<evidence type="ECO:0000256" key="1">
    <source>
        <dbReference type="SAM" id="MobiDB-lite"/>
    </source>
</evidence>